<gene>
    <name evidence="2" type="ORF">O3G_MSEX009574</name>
</gene>
<name>A0A922CS99_MANSE</name>
<keyword evidence="3" id="KW-1185">Reference proteome</keyword>
<feature type="region of interest" description="Disordered" evidence="1">
    <location>
        <begin position="24"/>
        <end position="45"/>
    </location>
</feature>
<comment type="caution">
    <text evidence="2">The sequence shown here is derived from an EMBL/GenBank/DDBJ whole genome shotgun (WGS) entry which is preliminary data.</text>
</comment>
<dbReference type="SMART" id="SM00671">
    <property type="entry name" value="SEL1"/>
    <property type="match status" value="2"/>
</dbReference>
<proteinExistence type="predicted"/>
<dbReference type="PANTHER" id="PTHR45011:SF1">
    <property type="entry name" value="DAP3-BINDING CELL DEATH ENHANCER 1"/>
    <property type="match status" value="1"/>
</dbReference>
<dbReference type="SUPFAM" id="SSF81901">
    <property type="entry name" value="HCP-like"/>
    <property type="match status" value="1"/>
</dbReference>
<dbReference type="Gene3D" id="1.25.40.10">
    <property type="entry name" value="Tetratricopeptide repeat domain"/>
    <property type="match status" value="1"/>
</dbReference>
<accession>A0A922CS99</accession>
<dbReference type="InterPro" id="IPR006597">
    <property type="entry name" value="Sel1-like"/>
</dbReference>
<feature type="compositionally biased region" description="Low complexity" evidence="1">
    <location>
        <begin position="168"/>
        <end position="183"/>
    </location>
</feature>
<evidence type="ECO:0000313" key="2">
    <source>
        <dbReference type="EMBL" id="KAG6456063.1"/>
    </source>
</evidence>
<protein>
    <submittedName>
        <fullName evidence="2">Uncharacterized protein</fullName>
    </submittedName>
</protein>
<reference evidence="2" key="1">
    <citation type="journal article" date="2016" name="Insect Biochem. Mol. Biol.">
        <title>Multifaceted biological insights from a draft genome sequence of the tobacco hornworm moth, Manduca sexta.</title>
        <authorList>
            <person name="Kanost M.R."/>
            <person name="Arrese E.L."/>
            <person name="Cao X."/>
            <person name="Chen Y.R."/>
            <person name="Chellapilla S."/>
            <person name="Goldsmith M.R."/>
            <person name="Grosse-Wilde E."/>
            <person name="Heckel D.G."/>
            <person name="Herndon N."/>
            <person name="Jiang H."/>
            <person name="Papanicolaou A."/>
            <person name="Qu J."/>
            <person name="Soulages J.L."/>
            <person name="Vogel H."/>
            <person name="Walters J."/>
            <person name="Waterhouse R.M."/>
            <person name="Ahn S.J."/>
            <person name="Almeida F.C."/>
            <person name="An C."/>
            <person name="Aqrawi P."/>
            <person name="Bretschneider A."/>
            <person name="Bryant W.B."/>
            <person name="Bucks S."/>
            <person name="Chao H."/>
            <person name="Chevignon G."/>
            <person name="Christen J.M."/>
            <person name="Clarke D.F."/>
            <person name="Dittmer N.T."/>
            <person name="Ferguson L.C.F."/>
            <person name="Garavelou S."/>
            <person name="Gordon K.H.J."/>
            <person name="Gunaratna R.T."/>
            <person name="Han Y."/>
            <person name="Hauser F."/>
            <person name="He Y."/>
            <person name="Heidel-Fischer H."/>
            <person name="Hirsh A."/>
            <person name="Hu Y."/>
            <person name="Jiang H."/>
            <person name="Kalra D."/>
            <person name="Klinner C."/>
            <person name="Konig C."/>
            <person name="Kovar C."/>
            <person name="Kroll A.R."/>
            <person name="Kuwar S.S."/>
            <person name="Lee S.L."/>
            <person name="Lehman R."/>
            <person name="Li K."/>
            <person name="Li Z."/>
            <person name="Liang H."/>
            <person name="Lovelace S."/>
            <person name="Lu Z."/>
            <person name="Mansfield J.H."/>
            <person name="McCulloch K.J."/>
            <person name="Mathew T."/>
            <person name="Morton B."/>
            <person name="Muzny D.M."/>
            <person name="Neunemann D."/>
            <person name="Ongeri F."/>
            <person name="Pauchet Y."/>
            <person name="Pu L.L."/>
            <person name="Pyrousis I."/>
            <person name="Rao X.J."/>
            <person name="Redding A."/>
            <person name="Roesel C."/>
            <person name="Sanchez-Gracia A."/>
            <person name="Schaack S."/>
            <person name="Shukla A."/>
            <person name="Tetreau G."/>
            <person name="Wang Y."/>
            <person name="Xiong G.H."/>
            <person name="Traut W."/>
            <person name="Walsh T.K."/>
            <person name="Worley K.C."/>
            <person name="Wu D."/>
            <person name="Wu W."/>
            <person name="Wu Y.Q."/>
            <person name="Zhang X."/>
            <person name="Zou Z."/>
            <person name="Zucker H."/>
            <person name="Briscoe A.D."/>
            <person name="Burmester T."/>
            <person name="Clem R.J."/>
            <person name="Feyereisen R."/>
            <person name="Grimmelikhuijzen C.J.P."/>
            <person name="Hamodrakas S.J."/>
            <person name="Hansson B.S."/>
            <person name="Huguet E."/>
            <person name="Jermiin L.S."/>
            <person name="Lan Q."/>
            <person name="Lehman H.K."/>
            <person name="Lorenzen M."/>
            <person name="Merzendorfer H."/>
            <person name="Michalopoulos I."/>
            <person name="Morton D.B."/>
            <person name="Muthukrishnan S."/>
            <person name="Oakeshott J.G."/>
            <person name="Palmer W."/>
            <person name="Park Y."/>
            <person name="Passarelli A.L."/>
            <person name="Rozas J."/>
            <person name="Schwartz L.M."/>
            <person name="Smith W."/>
            <person name="Southgate A."/>
            <person name="Vilcinskas A."/>
            <person name="Vogt R."/>
            <person name="Wang P."/>
            <person name="Werren J."/>
            <person name="Yu X.Q."/>
            <person name="Zhou J.J."/>
            <person name="Brown S.J."/>
            <person name="Scherer S.E."/>
            <person name="Richards S."/>
            <person name="Blissard G.W."/>
        </authorList>
    </citation>
    <scope>NUCLEOTIDE SEQUENCE</scope>
</reference>
<dbReference type="EMBL" id="JH668505">
    <property type="protein sequence ID" value="KAG6456063.1"/>
    <property type="molecule type" value="Genomic_DNA"/>
</dbReference>
<dbReference type="AlphaFoldDB" id="A0A922CS99"/>
<evidence type="ECO:0000256" key="1">
    <source>
        <dbReference type="SAM" id="MobiDB-lite"/>
    </source>
</evidence>
<dbReference type="InterPro" id="IPR011990">
    <property type="entry name" value="TPR-like_helical_dom_sf"/>
</dbReference>
<organism evidence="2 3">
    <name type="scientific">Manduca sexta</name>
    <name type="common">Tobacco hawkmoth</name>
    <name type="synonym">Tobacco hornworm</name>
    <dbReference type="NCBI Taxonomy" id="7130"/>
    <lineage>
        <taxon>Eukaryota</taxon>
        <taxon>Metazoa</taxon>
        <taxon>Ecdysozoa</taxon>
        <taxon>Arthropoda</taxon>
        <taxon>Hexapoda</taxon>
        <taxon>Insecta</taxon>
        <taxon>Pterygota</taxon>
        <taxon>Neoptera</taxon>
        <taxon>Endopterygota</taxon>
        <taxon>Lepidoptera</taxon>
        <taxon>Glossata</taxon>
        <taxon>Ditrysia</taxon>
        <taxon>Bombycoidea</taxon>
        <taxon>Sphingidae</taxon>
        <taxon>Sphinginae</taxon>
        <taxon>Sphingini</taxon>
        <taxon>Manduca</taxon>
    </lineage>
</organism>
<evidence type="ECO:0000313" key="3">
    <source>
        <dbReference type="Proteomes" id="UP000791440"/>
    </source>
</evidence>
<reference evidence="2" key="2">
    <citation type="submission" date="2020-12" db="EMBL/GenBank/DDBJ databases">
        <authorList>
            <person name="Kanost M."/>
        </authorList>
    </citation>
    <scope>NUCLEOTIDE SEQUENCE</scope>
</reference>
<dbReference type="Proteomes" id="UP000791440">
    <property type="component" value="Unassembled WGS sequence"/>
</dbReference>
<dbReference type="Pfam" id="PF08238">
    <property type="entry name" value="Sel1"/>
    <property type="match status" value="2"/>
</dbReference>
<dbReference type="InterPro" id="IPR052748">
    <property type="entry name" value="ISR_Activator"/>
</dbReference>
<sequence length="357" mass="39845">MWKYVSRRIRDTFERSANQFEKRGSAGVVNAPGSPDEKHKRSSPQCRWIPPQTCWQTCRHNKDTNSNKWNFEYLNRSWIGAITWSSALVLGWYTSQLLHLKCKYHAKGHDKCSSINNILKSLRPYVACVNKDVICINSAPRIDKIINDFTPSVHLVSNDHHGTRNVDDTVSSSKTSSDTSSSDLGEVLNSIENKLGLAAIENGKHEDGLKLLRSAARRQYAPALYNLGLCYETGVGVSVDEKMAMELYKSAAALEHPGALYNLGIYYGQGRGGLTRDSETGIRLLRLAAIKGQEDAIKALKELNVDIGESSPKINMEETWTYTDSFPQNKNIVPMQTTLFVENASFLQTPNCLAPVC</sequence>
<feature type="region of interest" description="Disordered" evidence="1">
    <location>
        <begin position="160"/>
        <end position="184"/>
    </location>
</feature>
<dbReference type="PANTHER" id="PTHR45011">
    <property type="entry name" value="DAP3-BINDING CELL DEATH ENHANCER 1"/>
    <property type="match status" value="1"/>
</dbReference>